<accession>A0A1G1WQR6</accession>
<keyword evidence="1" id="KW-0472">Membrane</keyword>
<reference evidence="2 3" key="1">
    <citation type="journal article" date="2016" name="Nat. Commun.">
        <title>Thousands of microbial genomes shed light on interconnected biogeochemical processes in an aquifer system.</title>
        <authorList>
            <person name="Anantharaman K."/>
            <person name="Brown C.T."/>
            <person name="Hug L.A."/>
            <person name="Sharon I."/>
            <person name="Castelle C.J."/>
            <person name="Probst A.J."/>
            <person name="Thomas B.C."/>
            <person name="Singh A."/>
            <person name="Wilkins M.J."/>
            <person name="Karaoz U."/>
            <person name="Brodie E.L."/>
            <person name="Williams K.H."/>
            <person name="Hubbard S.S."/>
            <person name="Banfield J.F."/>
        </authorList>
    </citation>
    <scope>NUCLEOTIDE SEQUENCE [LARGE SCALE GENOMIC DNA]</scope>
</reference>
<sequence>MHLYLLRFFLVISWFVSSVTTLLFAVNMQNVKYQGKGFESLMRTTLKDTFVSYSMFSATPSLIGNIATSLAKGDARPVLLDRFFSRFRSPLYGYGEKIVEEADNRDIDWKLLAGIAFQESNLCSKIPKDSFNCWGWAIYTGQNSGAAFRNLDDAIEKITLGLKNNYYEKGLDTPSKIMAKYTPSSNGSWAEGVQYAFDLIEN</sequence>
<gene>
    <name evidence="2" type="ORF">A3J50_01830</name>
</gene>
<keyword evidence="1" id="KW-1133">Transmembrane helix</keyword>
<evidence type="ECO:0008006" key="4">
    <source>
        <dbReference type="Google" id="ProtNLM"/>
    </source>
</evidence>
<proteinExistence type="predicted"/>
<dbReference type="EMBL" id="MHCX01000011">
    <property type="protein sequence ID" value="OGY29931.1"/>
    <property type="molecule type" value="Genomic_DNA"/>
</dbReference>
<evidence type="ECO:0000313" key="3">
    <source>
        <dbReference type="Proteomes" id="UP000177821"/>
    </source>
</evidence>
<keyword evidence="1" id="KW-0812">Transmembrane</keyword>
<dbReference type="Proteomes" id="UP000177821">
    <property type="component" value="Unassembled WGS sequence"/>
</dbReference>
<feature type="transmembrane region" description="Helical" evidence="1">
    <location>
        <begin position="6"/>
        <end position="26"/>
    </location>
</feature>
<protein>
    <recommendedName>
        <fullName evidence="4">Mannosyl-glycoprotein endo-beta-N-acetylglucosamidase-like domain-containing protein</fullName>
    </recommendedName>
</protein>
<organism evidence="2 3">
    <name type="scientific">Candidatus Woykebacteria bacterium RIFCSPHIGHO2_02_FULL_43_16b</name>
    <dbReference type="NCBI Taxonomy" id="1802601"/>
    <lineage>
        <taxon>Bacteria</taxon>
        <taxon>Candidatus Woykeibacteriota</taxon>
    </lineage>
</organism>
<evidence type="ECO:0000256" key="1">
    <source>
        <dbReference type="SAM" id="Phobius"/>
    </source>
</evidence>
<evidence type="ECO:0000313" key="2">
    <source>
        <dbReference type="EMBL" id="OGY29931.1"/>
    </source>
</evidence>
<name>A0A1G1WQR6_9BACT</name>
<dbReference type="AlphaFoldDB" id="A0A1G1WQR6"/>
<comment type="caution">
    <text evidence="2">The sequence shown here is derived from an EMBL/GenBank/DDBJ whole genome shotgun (WGS) entry which is preliminary data.</text>
</comment>